<dbReference type="AlphaFoldDB" id="A0A3N4J8Y4"/>
<gene>
    <name evidence="1" type="ORF">L873DRAFT_1813778</name>
</gene>
<dbReference type="Proteomes" id="UP000276215">
    <property type="component" value="Unassembled WGS sequence"/>
</dbReference>
<keyword evidence="2" id="KW-1185">Reference proteome</keyword>
<organism evidence="1 2">
    <name type="scientific">Choiromyces venosus 120613-1</name>
    <dbReference type="NCBI Taxonomy" id="1336337"/>
    <lineage>
        <taxon>Eukaryota</taxon>
        <taxon>Fungi</taxon>
        <taxon>Dikarya</taxon>
        <taxon>Ascomycota</taxon>
        <taxon>Pezizomycotina</taxon>
        <taxon>Pezizomycetes</taxon>
        <taxon>Pezizales</taxon>
        <taxon>Tuberaceae</taxon>
        <taxon>Choiromyces</taxon>
    </lineage>
</organism>
<protein>
    <submittedName>
        <fullName evidence="1">Uncharacterized protein</fullName>
    </submittedName>
</protein>
<sequence length="55" mass="5994">MTAPEADTEGALSDAGSIISYKINLREQQHEEEIAPLLKIKRGEKATVPTKKASQ</sequence>
<accession>A0A3N4J8Y4</accession>
<evidence type="ECO:0000313" key="1">
    <source>
        <dbReference type="EMBL" id="RPA94753.1"/>
    </source>
</evidence>
<proteinExistence type="predicted"/>
<name>A0A3N4J8Y4_9PEZI</name>
<reference evidence="1 2" key="1">
    <citation type="journal article" date="2018" name="Nat. Ecol. Evol.">
        <title>Pezizomycetes genomes reveal the molecular basis of ectomycorrhizal truffle lifestyle.</title>
        <authorList>
            <person name="Murat C."/>
            <person name="Payen T."/>
            <person name="Noel B."/>
            <person name="Kuo A."/>
            <person name="Morin E."/>
            <person name="Chen J."/>
            <person name="Kohler A."/>
            <person name="Krizsan K."/>
            <person name="Balestrini R."/>
            <person name="Da Silva C."/>
            <person name="Montanini B."/>
            <person name="Hainaut M."/>
            <person name="Levati E."/>
            <person name="Barry K.W."/>
            <person name="Belfiori B."/>
            <person name="Cichocki N."/>
            <person name="Clum A."/>
            <person name="Dockter R.B."/>
            <person name="Fauchery L."/>
            <person name="Guy J."/>
            <person name="Iotti M."/>
            <person name="Le Tacon F."/>
            <person name="Lindquist E.A."/>
            <person name="Lipzen A."/>
            <person name="Malagnac F."/>
            <person name="Mello A."/>
            <person name="Molinier V."/>
            <person name="Miyauchi S."/>
            <person name="Poulain J."/>
            <person name="Riccioni C."/>
            <person name="Rubini A."/>
            <person name="Sitrit Y."/>
            <person name="Splivallo R."/>
            <person name="Traeger S."/>
            <person name="Wang M."/>
            <person name="Zifcakova L."/>
            <person name="Wipf D."/>
            <person name="Zambonelli A."/>
            <person name="Paolocci F."/>
            <person name="Nowrousian M."/>
            <person name="Ottonello S."/>
            <person name="Baldrian P."/>
            <person name="Spatafora J.W."/>
            <person name="Henrissat B."/>
            <person name="Nagy L.G."/>
            <person name="Aury J.M."/>
            <person name="Wincker P."/>
            <person name="Grigoriev I.V."/>
            <person name="Bonfante P."/>
            <person name="Martin F.M."/>
        </authorList>
    </citation>
    <scope>NUCLEOTIDE SEQUENCE [LARGE SCALE GENOMIC DNA]</scope>
    <source>
        <strain evidence="1 2">120613-1</strain>
    </source>
</reference>
<dbReference type="EMBL" id="ML120433">
    <property type="protein sequence ID" value="RPA94753.1"/>
    <property type="molecule type" value="Genomic_DNA"/>
</dbReference>
<evidence type="ECO:0000313" key="2">
    <source>
        <dbReference type="Proteomes" id="UP000276215"/>
    </source>
</evidence>